<sequence length="232" mass="25335">MTQQQTRPPAATRTTANTTPKRPLATPRKSLPLAGPSLTTPSPIVKLQPRRSLPARQQPSPKSTLKIATNGRDTPGAGPSTPRSSTPKAAARPSPARIPSPLRQSPAKIPSVKEASLSSESWVADQPLGPNGFPEIFSEPTNWDDPITEEDWELRTETVNGIEDGDSPYAALETHYLRQITHYKNLLVKSQSASSSSLHDLHSQLHYLQKQYNELEAAHARCSAADKSKRDQ</sequence>
<evidence type="ECO:0000313" key="2">
    <source>
        <dbReference type="EMBL" id="WWD05747.1"/>
    </source>
</evidence>
<protein>
    <submittedName>
        <fullName evidence="2">Uncharacterized protein</fullName>
    </submittedName>
</protein>
<dbReference type="RefSeq" id="XP_066083714.1">
    <property type="nucleotide sequence ID" value="XM_066227617.1"/>
</dbReference>
<evidence type="ECO:0000256" key="1">
    <source>
        <dbReference type="SAM" id="MobiDB-lite"/>
    </source>
</evidence>
<dbReference type="GeneID" id="91102632"/>
<feature type="region of interest" description="Disordered" evidence="1">
    <location>
        <begin position="1"/>
        <end position="146"/>
    </location>
</feature>
<gene>
    <name evidence="2" type="ORF">V865_003830</name>
</gene>
<feature type="compositionally biased region" description="Low complexity" evidence="1">
    <location>
        <begin position="82"/>
        <end position="103"/>
    </location>
</feature>
<feature type="compositionally biased region" description="Low complexity" evidence="1">
    <location>
        <begin position="1"/>
        <end position="22"/>
    </location>
</feature>
<organism evidence="2 3">
    <name type="scientific">Kwoniella europaea PYCC6329</name>
    <dbReference type="NCBI Taxonomy" id="1423913"/>
    <lineage>
        <taxon>Eukaryota</taxon>
        <taxon>Fungi</taxon>
        <taxon>Dikarya</taxon>
        <taxon>Basidiomycota</taxon>
        <taxon>Agaricomycotina</taxon>
        <taxon>Tremellomycetes</taxon>
        <taxon>Tremellales</taxon>
        <taxon>Cryptococcaceae</taxon>
        <taxon>Kwoniella</taxon>
    </lineage>
</organism>
<keyword evidence="3" id="KW-1185">Reference proteome</keyword>
<reference evidence="2 3" key="1">
    <citation type="submission" date="2024-01" db="EMBL/GenBank/DDBJ databases">
        <title>Comparative genomics of Cryptococcus and Kwoniella reveals pathogenesis evolution and contrasting modes of karyotype evolution via chromosome fusion or intercentromeric recombination.</title>
        <authorList>
            <person name="Coelho M.A."/>
            <person name="David-Palma M."/>
            <person name="Shea T."/>
            <person name="Bowers K."/>
            <person name="McGinley-Smith S."/>
            <person name="Mohammad A.W."/>
            <person name="Gnirke A."/>
            <person name="Yurkov A.M."/>
            <person name="Nowrousian M."/>
            <person name="Sun S."/>
            <person name="Cuomo C.A."/>
            <person name="Heitman J."/>
        </authorList>
    </citation>
    <scope>NUCLEOTIDE SEQUENCE [LARGE SCALE GENOMIC DNA]</scope>
    <source>
        <strain evidence="2 3">PYCC6329</strain>
    </source>
</reference>
<dbReference type="KEGG" id="ker:91102632"/>
<name>A0AAX4KGY6_9TREE</name>
<feature type="compositionally biased region" description="Polar residues" evidence="1">
    <location>
        <begin position="55"/>
        <end position="67"/>
    </location>
</feature>
<dbReference type="Proteomes" id="UP001358614">
    <property type="component" value="Chromosome 1"/>
</dbReference>
<evidence type="ECO:0000313" key="3">
    <source>
        <dbReference type="Proteomes" id="UP001358614"/>
    </source>
</evidence>
<dbReference type="EMBL" id="CP144089">
    <property type="protein sequence ID" value="WWD05747.1"/>
    <property type="molecule type" value="Genomic_DNA"/>
</dbReference>
<accession>A0AAX4KGY6</accession>
<proteinExistence type="predicted"/>
<dbReference type="AlphaFoldDB" id="A0AAX4KGY6"/>